<name>A0A2X0IYV3_9ACTN</name>
<dbReference type="Proteomes" id="UP000248889">
    <property type="component" value="Unassembled WGS sequence"/>
</dbReference>
<feature type="chain" id="PRO_5015846155" description="DUF11 domain-containing protein" evidence="2">
    <location>
        <begin position="19"/>
        <end position="902"/>
    </location>
</feature>
<feature type="compositionally biased region" description="Polar residues" evidence="1">
    <location>
        <begin position="43"/>
        <end position="65"/>
    </location>
</feature>
<evidence type="ECO:0000313" key="5">
    <source>
        <dbReference type="Proteomes" id="UP000248889"/>
    </source>
</evidence>
<evidence type="ECO:0000313" key="4">
    <source>
        <dbReference type="EMBL" id="RAG83076.1"/>
    </source>
</evidence>
<dbReference type="EMBL" id="QKYN01000096">
    <property type="protein sequence ID" value="RAG83076.1"/>
    <property type="molecule type" value="Genomic_DNA"/>
</dbReference>
<comment type="caution">
    <text evidence="4">The sequence shown here is derived from an EMBL/GenBank/DDBJ whole genome shotgun (WGS) entry which is preliminary data.</text>
</comment>
<dbReference type="InterPro" id="IPR047589">
    <property type="entry name" value="DUF11_rpt"/>
</dbReference>
<protein>
    <recommendedName>
        <fullName evidence="3">DUF11 domain-containing protein</fullName>
    </recommendedName>
</protein>
<dbReference type="Gene3D" id="2.60.40.10">
    <property type="entry name" value="Immunoglobulins"/>
    <property type="match status" value="1"/>
</dbReference>
<dbReference type="InterPro" id="IPR001434">
    <property type="entry name" value="OmcB-like_DUF11"/>
</dbReference>
<sequence length="902" mass="91081">MAAAGMLLLGLQATGAEAVTPSGAHHQPTVAAKAITPTVRVQAGTSRTANARRQTPAVPTSTPQTGHHRPGVFMAYPHGSSSVQTPPRITTDTPYTHTPTPGSEADLANHGGSVMHGVTVSLVYWLPTGDHFTSDGTDAAYESLQQRWVQDVGGTPYFNVVNQYADSTGHVPNAVSFGGSWTDTQPYPHAGTTTDPLTDGDIATEASHAAAAKGWPQDATHIVVVFTASGIQQCLSSNQCTFPTVPKGGWVCGYHSSNGNNQLYAFMSDSGGDHGAPGNNCLIQDSAPNGNLAADNEVSILSHEISETATDPYVNTTPAWTDLTSQTTGGEIGDKCEAGETGTPYAPKNDSGADVFLHGHPYVLQQEWSNAVHTCAMDDCVISGGTGYVCPPQVTAAETVDNPNPVVGSTVTYTVKVQNNDDTGAALNATVNGPLPSGYTLTSLSAPNSASQSSTSSSFTVSYDTLPVHQAESITVTATVPVQVGQPASACSSVAMQDLLSKAQPTVQSSPCGSTNPGKIPTSVSYTGATTADYHDAFTASANVSGQGSPVSGGTVKFTLGGASCTATTDASGNASCGLTPVDPAGGVTLHADYAGDPTHEASSTTAAFTITHEETTLAYTGPKHVANGVPATLSGVLKEDGTAAIAGRTVQIALGTGSTQQTCSGTTGGDGTVSCTIPTVNQPLNDTATVPVAVTFAGDAYYLPSNASATVRLEYYTGRSYGLSADVNLLLAQLTIPPTPDTGQIRTAQATTTDTPCTATLSTALISADALCANVTTKLAPGTSTATSTVQDATIGIPGLPVIGISGLTATSVSSCTGTRGSATLTLTIAGAPVTVPTAPNSVIGLPGGARLVINEQTPDPSADFGTTVNAVHLIVPGLLGGANTVDVVVGSATSGAHNCS</sequence>
<evidence type="ECO:0000256" key="2">
    <source>
        <dbReference type="SAM" id="SignalP"/>
    </source>
</evidence>
<reference evidence="4 5" key="1">
    <citation type="submission" date="2018-06" db="EMBL/GenBank/DDBJ databases">
        <title>Streptacidiphilus pinicola sp. nov., isolated from pine grove soil.</title>
        <authorList>
            <person name="Roh S.G."/>
            <person name="Park S."/>
            <person name="Kim M.-K."/>
            <person name="Yun B.-R."/>
            <person name="Park J."/>
            <person name="Kim M.J."/>
            <person name="Kim Y.S."/>
            <person name="Kim S.B."/>
        </authorList>
    </citation>
    <scope>NUCLEOTIDE SEQUENCE [LARGE SCALE GENOMIC DNA]</scope>
    <source>
        <strain evidence="4 5">MMS16-CNU450</strain>
    </source>
</reference>
<feature type="domain" description="DUF11" evidence="3">
    <location>
        <begin position="397"/>
        <end position="485"/>
    </location>
</feature>
<dbReference type="GO" id="GO:0005975">
    <property type="term" value="P:carbohydrate metabolic process"/>
    <property type="evidence" value="ECO:0007669"/>
    <property type="project" value="UniProtKB-ARBA"/>
</dbReference>
<dbReference type="AlphaFoldDB" id="A0A2X0IYV3"/>
<organism evidence="4 5">
    <name type="scientific">Streptacidiphilus pinicola</name>
    <dbReference type="NCBI Taxonomy" id="2219663"/>
    <lineage>
        <taxon>Bacteria</taxon>
        <taxon>Bacillati</taxon>
        <taxon>Actinomycetota</taxon>
        <taxon>Actinomycetes</taxon>
        <taxon>Kitasatosporales</taxon>
        <taxon>Streptomycetaceae</taxon>
        <taxon>Streptacidiphilus</taxon>
    </lineage>
</organism>
<dbReference type="Pfam" id="PF01345">
    <property type="entry name" value="DUF11"/>
    <property type="match status" value="1"/>
</dbReference>
<dbReference type="NCBIfam" id="NF040603">
    <property type="entry name" value="choice_anch_P"/>
    <property type="match status" value="1"/>
</dbReference>
<keyword evidence="2" id="KW-0732">Signal</keyword>
<feature type="region of interest" description="Disordered" evidence="1">
    <location>
        <begin position="43"/>
        <end position="93"/>
    </location>
</feature>
<proteinExistence type="predicted"/>
<keyword evidence="5" id="KW-1185">Reference proteome</keyword>
<evidence type="ECO:0000256" key="1">
    <source>
        <dbReference type="SAM" id="MobiDB-lite"/>
    </source>
</evidence>
<evidence type="ECO:0000259" key="3">
    <source>
        <dbReference type="Pfam" id="PF01345"/>
    </source>
</evidence>
<dbReference type="InterPro" id="IPR013783">
    <property type="entry name" value="Ig-like_fold"/>
</dbReference>
<dbReference type="NCBIfam" id="TIGR01451">
    <property type="entry name" value="B_ant_repeat"/>
    <property type="match status" value="1"/>
</dbReference>
<gene>
    <name evidence="4" type="ORF">DN069_24185</name>
</gene>
<feature type="signal peptide" evidence="2">
    <location>
        <begin position="1"/>
        <end position="18"/>
    </location>
</feature>
<accession>A0A2X0IYV3</accession>